<dbReference type="Pfam" id="PF06707">
    <property type="entry name" value="DUF1194"/>
    <property type="match status" value="1"/>
</dbReference>
<comment type="caution">
    <text evidence="2">The sequence shown here is derived from an EMBL/GenBank/DDBJ whole genome shotgun (WGS) entry which is preliminary data.</text>
</comment>
<evidence type="ECO:0000313" key="2">
    <source>
        <dbReference type="EMBL" id="PTW62512.1"/>
    </source>
</evidence>
<gene>
    <name evidence="2" type="ORF">C8N35_101556</name>
</gene>
<accession>A0A2T5VFI1</accession>
<evidence type="ECO:0000256" key="1">
    <source>
        <dbReference type="SAM" id="SignalP"/>
    </source>
</evidence>
<dbReference type="InterPro" id="IPR010607">
    <property type="entry name" value="DUF1194"/>
</dbReference>
<reference evidence="2 3" key="1">
    <citation type="submission" date="2018-04" db="EMBL/GenBank/DDBJ databases">
        <title>Genomic Encyclopedia of Archaeal and Bacterial Type Strains, Phase II (KMG-II): from individual species to whole genera.</title>
        <authorList>
            <person name="Goeker M."/>
        </authorList>
    </citation>
    <scope>NUCLEOTIDE SEQUENCE [LARGE SCALE GENOMIC DNA]</scope>
    <source>
        <strain evidence="2 3">DSM 23382</strain>
    </source>
</reference>
<dbReference type="Gene3D" id="3.40.50.410">
    <property type="entry name" value="von Willebrand factor, type A domain"/>
    <property type="match status" value="1"/>
</dbReference>
<dbReference type="EMBL" id="QAYG01000001">
    <property type="protein sequence ID" value="PTW62512.1"/>
    <property type="molecule type" value="Genomic_DNA"/>
</dbReference>
<organism evidence="2 3">
    <name type="scientific">Breoghania corrubedonensis</name>
    <dbReference type="NCBI Taxonomy" id="665038"/>
    <lineage>
        <taxon>Bacteria</taxon>
        <taxon>Pseudomonadati</taxon>
        <taxon>Pseudomonadota</taxon>
        <taxon>Alphaproteobacteria</taxon>
        <taxon>Hyphomicrobiales</taxon>
        <taxon>Stappiaceae</taxon>
        <taxon>Breoghania</taxon>
    </lineage>
</organism>
<keyword evidence="1" id="KW-0732">Signal</keyword>
<feature type="signal peptide" evidence="1">
    <location>
        <begin position="1"/>
        <end position="29"/>
    </location>
</feature>
<dbReference type="OrthoDB" id="9792179at2"/>
<keyword evidence="3" id="KW-1185">Reference proteome</keyword>
<feature type="chain" id="PRO_5015499566" evidence="1">
    <location>
        <begin position="30"/>
        <end position="270"/>
    </location>
</feature>
<dbReference type="Proteomes" id="UP000244081">
    <property type="component" value="Unassembled WGS sequence"/>
</dbReference>
<dbReference type="RefSeq" id="WP_107988072.1">
    <property type="nucleotide sequence ID" value="NZ_QAYG01000001.1"/>
</dbReference>
<dbReference type="AlphaFoldDB" id="A0A2T5VFI1"/>
<dbReference type="SUPFAM" id="SSF53300">
    <property type="entry name" value="vWA-like"/>
    <property type="match status" value="1"/>
</dbReference>
<name>A0A2T5VFI1_9HYPH</name>
<dbReference type="InterPro" id="IPR036465">
    <property type="entry name" value="vWFA_dom_sf"/>
</dbReference>
<evidence type="ECO:0000313" key="3">
    <source>
        <dbReference type="Proteomes" id="UP000244081"/>
    </source>
</evidence>
<sequence length="270" mass="29204">MRLYETKARLTAATIAVVMMSFLSTPVGATEFASYDPASEVDVELVLAVDISQSMDEEEQQVQRRGYVEAITSSEVMEAIRIGPTGRIAVTYIEWGGIGEQYVVADWQVIDGPETAMSFASKIAESPLRQVQRTSIAAALSFSVAHMNKSGFSGLRRVIDISGDGPNNQGGQVTAARDDVIAHGVTINGLPLMLKGTGNGWYHMPNLDHYYEDCVIGGPGSFMVPVYSTAEFGMAIKTKLVMEIAGLIPRDEISIYPAATRKPIACNLFN</sequence>
<protein>
    <submittedName>
        <fullName evidence="2">Uncharacterized protein DUF1194</fullName>
    </submittedName>
</protein>
<proteinExistence type="predicted"/>